<proteinExistence type="predicted"/>
<keyword evidence="2" id="KW-1185">Reference proteome</keyword>
<dbReference type="EMBL" id="LT906470">
    <property type="protein sequence ID" value="SNV72371.1"/>
    <property type="molecule type" value="Genomic_DNA"/>
</dbReference>
<name>A0A239ZLW9_9FIRM</name>
<organism evidence="1 2">
    <name type="scientific">Veillonella rodentium</name>
    <dbReference type="NCBI Taxonomy" id="248315"/>
    <lineage>
        <taxon>Bacteria</taxon>
        <taxon>Bacillati</taxon>
        <taxon>Bacillota</taxon>
        <taxon>Negativicutes</taxon>
        <taxon>Veillonellales</taxon>
        <taxon>Veillonellaceae</taxon>
        <taxon>Veillonella</taxon>
    </lineage>
</organism>
<dbReference type="Proteomes" id="UP000214973">
    <property type="component" value="Chromosome 1"/>
</dbReference>
<protein>
    <submittedName>
        <fullName evidence="1">Uncharacterized protein</fullName>
    </submittedName>
</protein>
<accession>A0A239ZLW9</accession>
<sequence>MLGLVISLLIIALVVIIKNIRIMNNNLTRFCLRSSANGLIYNQ</sequence>
<dbReference type="AlphaFoldDB" id="A0A239ZLW9"/>
<reference evidence="1 2" key="1">
    <citation type="submission" date="2017-06" db="EMBL/GenBank/DDBJ databases">
        <authorList>
            <consortium name="Pathogen Informatics"/>
        </authorList>
    </citation>
    <scope>NUCLEOTIDE SEQUENCE [LARGE SCALE GENOMIC DNA]</scope>
    <source>
        <strain evidence="1 2">NCTC12018</strain>
    </source>
</reference>
<dbReference type="KEGG" id="vrm:44547418_01519"/>
<gene>
    <name evidence="1" type="ORF">SAMEA44547418_01519</name>
</gene>
<evidence type="ECO:0000313" key="1">
    <source>
        <dbReference type="EMBL" id="SNV72371.1"/>
    </source>
</evidence>
<evidence type="ECO:0000313" key="2">
    <source>
        <dbReference type="Proteomes" id="UP000214973"/>
    </source>
</evidence>